<keyword evidence="4" id="KW-1185">Reference proteome</keyword>
<dbReference type="Proteomes" id="UP001576780">
    <property type="component" value="Unassembled WGS sequence"/>
</dbReference>
<reference evidence="3 4" key="1">
    <citation type="submission" date="2024-09" db="EMBL/GenBank/DDBJ databases">
        <title>Floridaenema gen nov. (Aerosakkonemataceae, Aerosakkonematales ord. nov., Cyanobacteria) from benthic tropical and subtropical fresh waters, with the description of four new species.</title>
        <authorList>
            <person name="Moretto J.A."/>
            <person name="Berthold D.E."/>
            <person name="Lefler F.W."/>
            <person name="Huang I.-S."/>
            <person name="Laughinghouse H. IV."/>
        </authorList>
    </citation>
    <scope>NUCLEOTIDE SEQUENCE [LARGE SCALE GENOMIC DNA]</scope>
    <source>
        <strain evidence="3 4">BLCC-F167</strain>
    </source>
</reference>
<sequence>MLTLRATQIAKIIENRKSYGHKIEAAIANLSFYEKVVGDLKSHSEQLLEQIVDKSILWQLERLAKTDIPAMLSDIESEIIGLDKLRKRFSRDTLNIGVVGKAREGKSTLLKSISGLSSEEIPTSDRQHCTGVKVNIRHGNSLEYLSSAETYGEIWFYTENSFLNEVIALYYTELSLGNCPLTLDEFAKPGSIPPLPDRLKNISEYESKYKKLQEYQKNLKHYRHLLQAPSPRVICKSDIREYVAQHDSSGEPIYNYVAVREARVTCNFPQSDVGQIALVDMPGLGDTTVGDEQRLIKALGEEVDFVLFIRLPNPTGAYWDIDNHIGLYDKVRNALTELPIEKWSFMILNRIVGQSPANDNLKNCEYLQNTIQDVNIKVVDCVIANCQNTEEVNNKILDRILNYLANSMSDLDQEYASARRRSLNQLQDKLKELIKKAKSAFGQAEVHDVWFPVFINLFNKLWNNLSVGLESLLDSLAVERDVPNSQFSELVNHVVQNCQEHPGIPAIEEIERLRANLGGYQAAYNTCLNNVRTYISQQFLTIDRGLKLYVGDIKSKVAKVLAEEGCLGKLIGTEAQGAELIQMIANTLAKYEGNSIESEKLQNIKLGFEILSEFNLSYREVMQHRIRKQLDRLMPDKAPQLSQPFSAKQVYNFIKTLYDEVLYDCKQALNELLNEPSQAAYAIVEEFVDRVLRAEGVKDGWLIFLQTERTKVWSSEFKTLTDNAYLHQKWLSLVKRVEEAIKLEPDF</sequence>
<evidence type="ECO:0000313" key="4">
    <source>
        <dbReference type="Proteomes" id="UP001576780"/>
    </source>
</evidence>
<evidence type="ECO:0000259" key="2">
    <source>
        <dbReference type="Pfam" id="PF00350"/>
    </source>
</evidence>
<dbReference type="RefSeq" id="WP_413276847.1">
    <property type="nucleotide sequence ID" value="NZ_JBHFNT010000067.1"/>
</dbReference>
<accession>A0ABV4WH54</accession>
<protein>
    <submittedName>
        <fullName evidence="3">Dynamin family protein</fullName>
    </submittedName>
</protein>
<gene>
    <name evidence="3" type="ORF">ACE1CA_07745</name>
</gene>
<organism evidence="3 4">
    <name type="scientific">Floridaenema evergladense BLCC-F167</name>
    <dbReference type="NCBI Taxonomy" id="3153639"/>
    <lineage>
        <taxon>Bacteria</taxon>
        <taxon>Bacillati</taxon>
        <taxon>Cyanobacteriota</taxon>
        <taxon>Cyanophyceae</taxon>
        <taxon>Oscillatoriophycideae</taxon>
        <taxon>Aerosakkonematales</taxon>
        <taxon>Aerosakkonemataceae</taxon>
        <taxon>Floridanema</taxon>
        <taxon>Floridanema evergladense</taxon>
    </lineage>
</organism>
<evidence type="ECO:0000256" key="1">
    <source>
        <dbReference type="SAM" id="Coils"/>
    </source>
</evidence>
<dbReference type="Gene3D" id="3.40.50.300">
    <property type="entry name" value="P-loop containing nucleotide triphosphate hydrolases"/>
    <property type="match status" value="1"/>
</dbReference>
<dbReference type="SUPFAM" id="SSF52540">
    <property type="entry name" value="P-loop containing nucleoside triphosphate hydrolases"/>
    <property type="match status" value="1"/>
</dbReference>
<feature type="domain" description="Dynamin N-terminal" evidence="2">
    <location>
        <begin position="96"/>
        <end position="309"/>
    </location>
</feature>
<dbReference type="EMBL" id="JBHFNT010000067">
    <property type="protein sequence ID" value="MFB2834413.1"/>
    <property type="molecule type" value="Genomic_DNA"/>
</dbReference>
<dbReference type="InterPro" id="IPR045063">
    <property type="entry name" value="Dynamin_N"/>
</dbReference>
<comment type="caution">
    <text evidence="3">The sequence shown here is derived from an EMBL/GenBank/DDBJ whole genome shotgun (WGS) entry which is preliminary data.</text>
</comment>
<feature type="coiled-coil region" evidence="1">
    <location>
        <begin position="416"/>
        <end position="443"/>
    </location>
</feature>
<keyword evidence="1" id="KW-0175">Coiled coil</keyword>
<evidence type="ECO:0000313" key="3">
    <source>
        <dbReference type="EMBL" id="MFB2834413.1"/>
    </source>
</evidence>
<name>A0ABV4WH54_9CYAN</name>
<dbReference type="Pfam" id="PF00350">
    <property type="entry name" value="Dynamin_N"/>
    <property type="match status" value="1"/>
</dbReference>
<proteinExistence type="predicted"/>
<dbReference type="InterPro" id="IPR027417">
    <property type="entry name" value="P-loop_NTPase"/>
</dbReference>